<feature type="transmembrane region" description="Helical" evidence="6">
    <location>
        <begin position="79"/>
        <end position="102"/>
    </location>
</feature>
<feature type="transmembrane region" description="Helical" evidence="6">
    <location>
        <begin position="499"/>
        <end position="519"/>
    </location>
</feature>
<evidence type="ECO:0008006" key="9">
    <source>
        <dbReference type="Google" id="ProtNLM"/>
    </source>
</evidence>
<feature type="transmembrane region" description="Helical" evidence="6">
    <location>
        <begin position="348"/>
        <end position="368"/>
    </location>
</feature>
<sequence length="600" mass="68513">MLIFVLQTIWLYIKELAGKDLDMVVVAKFLVYFAPKLIPLVLPLTILLASIMVFGNFAENYEFAAMKSTGISLQRAMKGLSIFIVLLGITTFFFTNNVIPWAEYNSYNLRKNIAKLKPAMVIAKGQFNEVGNEYNIKVADKSGDRGQFLKEVLIHKKTGGKAGNFTTIYSKTGELIGEEDSDILQLILHDGYFYDDTPPKDNIERQKKPMTKSYFKKYTINVDLSDLNNIDLESKDISDKYNMLNIRDLSYTIDTLKIDQEKDIKELAANLYNRSNLPIINTGVSLKKDMTYEGEILELFSNKDKVQLIDLASNTFKSTIQIIDVKEQGLKTKTVWLNRHVIALHEKLALGFACIILFFVGAPLGALIRKGGIGLPMVIAIFLFLTYHFIGIFAKNSAKDGSFSPIIASWFSTIIMLPLGFYLTKRATEDRGLFEFDHIIEPIKKLFKIKEKEDSRSASKLPEAIREVIEDNLDNTQDPLARVEDYSKIRERHKDYTDYAQFTFIFYVIGAVLLPLYFILKNNKLEEIALVGVQLSIISFFVCLVYFILSYIKLNSVYKLLEIKGPSKNPINILLSFIFYPLTHYLRRNKINEDLSVSLK</sequence>
<feature type="transmembrane region" description="Helical" evidence="6">
    <location>
        <begin position="37"/>
        <end position="58"/>
    </location>
</feature>
<dbReference type="Pfam" id="PF03739">
    <property type="entry name" value="LptF_LptG"/>
    <property type="match status" value="2"/>
</dbReference>
<dbReference type="EMBL" id="BMFQ01000002">
    <property type="protein sequence ID" value="GGG44483.1"/>
    <property type="molecule type" value="Genomic_DNA"/>
</dbReference>
<feature type="transmembrane region" description="Helical" evidence="6">
    <location>
        <begin position="531"/>
        <end position="549"/>
    </location>
</feature>
<comment type="subcellular location">
    <subcellularLocation>
        <location evidence="1">Cell membrane</location>
        <topology evidence="1">Multi-pass membrane protein</topology>
    </subcellularLocation>
</comment>
<feature type="transmembrane region" description="Helical" evidence="6">
    <location>
        <begin position="375"/>
        <end position="394"/>
    </location>
</feature>
<keyword evidence="4 6" id="KW-1133">Transmembrane helix</keyword>
<evidence type="ECO:0000256" key="2">
    <source>
        <dbReference type="ARBA" id="ARBA00022475"/>
    </source>
</evidence>
<gene>
    <name evidence="7" type="ORF">GCM10010976_15110</name>
</gene>
<dbReference type="GO" id="GO:0015920">
    <property type="term" value="P:lipopolysaccharide transport"/>
    <property type="evidence" value="ECO:0007669"/>
    <property type="project" value="TreeGrafter"/>
</dbReference>
<evidence type="ECO:0000256" key="4">
    <source>
        <dbReference type="ARBA" id="ARBA00022989"/>
    </source>
</evidence>
<reference evidence="7" key="1">
    <citation type="journal article" date="2014" name="Int. J. Syst. Evol. Microbiol.">
        <title>Complete genome sequence of Corynebacterium casei LMG S-19264T (=DSM 44701T), isolated from a smear-ripened cheese.</title>
        <authorList>
            <consortium name="US DOE Joint Genome Institute (JGI-PGF)"/>
            <person name="Walter F."/>
            <person name="Albersmeier A."/>
            <person name="Kalinowski J."/>
            <person name="Ruckert C."/>
        </authorList>
    </citation>
    <scope>NUCLEOTIDE SEQUENCE</scope>
    <source>
        <strain evidence="7">CGMCC 1.12751</strain>
    </source>
</reference>
<keyword evidence="3 6" id="KW-0812">Transmembrane</keyword>
<dbReference type="GO" id="GO:0043190">
    <property type="term" value="C:ATP-binding cassette (ABC) transporter complex"/>
    <property type="evidence" value="ECO:0007669"/>
    <property type="project" value="TreeGrafter"/>
</dbReference>
<dbReference type="PANTHER" id="PTHR33529:SF6">
    <property type="entry name" value="YJGP_YJGQ FAMILY PERMEASE"/>
    <property type="match status" value="1"/>
</dbReference>
<comment type="caution">
    <text evidence="7">The sequence shown here is derived from an EMBL/GenBank/DDBJ whole genome shotgun (WGS) entry which is preliminary data.</text>
</comment>
<proteinExistence type="predicted"/>
<dbReference type="AlphaFoldDB" id="A0A917GGT1"/>
<dbReference type="PANTHER" id="PTHR33529">
    <property type="entry name" value="SLR0882 PROTEIN-RELATED"/>
    <property type="match status" value="1"/>
</dbReference>
<name>A0A917GGT1_9FLAO</name>
<organism evidence="7 8">
    <name type="scientific">Bizionia arctica</name>
    <dbReference type="NCBI Taxonomy" id="1495645"/>
    <lineage>
        <taxon>Bacteria</taxon>
        <taxon>Pseudomonadati</taxon>
        <taxon>Bacteroidota</taxon>
        <taxon>Flavobacteriia</taxon>
        <taxon>Flavobacteriales</taxon>
        <taxon>Flavobacteriaceae</taxon>
        <taxon>Bizionia</taxon>
    </lineage>
</organism>
<feature type="transmembrane region" description="Helical" evidence="6">
    <location>
        <begin position="406"/>
        <end position="424"/>
    </location>
</feature>
<evidence type="ECO:0000256" key="1">
    <source>
        <dbReference type="ARBA" id="ARBA00004651"/>
    </source>
</evidence>
<protein>
    <recommendedName>
        <fullName evidence="9">Lipopolysaccharide export system permease protein</fullName>
    </recommendedName>
</protein>
<evidence type="ECO:0000256" key="6">
    <source>
        <dbReference type="SAM" id="Phobius"/>
    </source>
</evidence>
<dbReference type="Proteomes" id="UP000625976">
    <property type="component" value="Unassembled WGS sequence"/>
</dbReference>
<evidence type="ECO:0000256" key="5">
    <source>
        <dbReference type="ARBA" id="ARBA00023136"/>
    </source>
</evidence>
<evidence type="ECO:0000313" key="8">
    <source>
        <dbReference type="Proteomes" id="UP000625976"/>
    </source>
</evidence>
<accession>A0A917GGT1</accession>
<evidence type="ECO:0000313" key="7">
    <source>
        <dbReference type="EMBL" id="GGG44483.1"/>
    </source>
</evidence>
<evidence type="ECO:0000256" key="3">
    <source>
        <dbReference type="ARBA" id="ARBA00022692"/>
    </source>
</evidence>
<dbReference type="InterPro" id="IPR005495">
    <property type="entry name" value="LptG/LptF_permease"/>
</dbReference>
<keyword evidence="8" id="KW-1185">Reference proteome</keyword>
<reference evidence="7" key="2">
    <citation type="submission" date="2020-09" db="EMBL/GenBank/DDBJ databases">
        <authorList>
            <person name="Sun Q."/>
            <person name="Zhou Y."/>
        </authorList>
    </citation>
    <scope>NUCLEOTIDE SEQUENCE</scope>
    <source>
        <strain evidence="7">CGMCC 1.12751</strain>
    </source>
</reference>
<keyword evidence="2" id="KW-1003">Cell membrane</keyword>
<keyword evidence="5 6" id="KW-0472">Membrane</keyword>